<evidence type="ECO:0000313" key="8">
    <source>
        <dbReference type="Proteomes" id="UP000076722"/>
    </source>
</evidence>
<dbReference type="PANTHER" id="PTHR31297">
    <property type="entry name" value="GLUCAN ENDO-1,6-BETA-GLUCOSIDASE B"/>
    <property type="match status" value="1"/>
</dbReference>
<proteinExistence type="inferred from homology"/>
<dbReference type="SUPFAM" id="SSF51445">
    <property type="entry name" value="(Trans)glycosidases"/>
    <property type="match status" value="1"/>
</dbReference>
<feature type="chain" id="PRO_5007852677" evidence="5">
    <location>
        <begin position="22"/>
        <end position="473"/>
    </location>
</feature>
<dbReference type="Proteomes" id="UP000076722">
    <property type="component" value="Unassembled WGS sequence"/>
</dbReference>
<feature type="domain" description="Glycoside hydrolase family 5" evidence="6">
    <location>
        <begin position="82"/>
        <end position="431"/>
    </location>
</feature>
<organism evidence="7 8">
    <name type="scientific">Sistotremastrum niveocremeum HHB9708</name>
    <dbReference type="NCBI Taxonomy" id="1314777"/>
    <lineage>
        <taxon>Eukaryota</taxon>
        <taxon>Fungi</taxon>
        <taxon>Dikarya</taxon>
        <taxon>Basidiomycota</taxon>
        <taxon>Agaricomycotina</taxon>
        <taxon>Agaricomycetes</taxon>
        <taxon>Sistotremastrales</taxon>
        <taxon>Sistotremastraceae</taxon>
        <taxon>Sertulicium</taxon>
        <taxon>Sertulicium niveocremeum</taxon>
    </lineage>
</organism>
<dbReference type="STRING" id="1314777.A0A164QX05"/>
<dbReference type="GO" id="GO:0009251">
    <property type="term" value="P:glucan catabolic process"/>
    <property type="evidence" value="ECO:0007669"/>
    <property type="project" value="TreeGrafter"/>
</dbReference>
<dbReference type="GO" id="GO:0009986">
    <property type="term" value="C:cell surface"/>
    <property type="evidence" value="ECO:0007669"/>
    <property type="project" value="TreeGrafter"/>
</dbReference>
<dbReference type="OrthoDB" id="1887033at2759"/>
<protein>
    <submittedName>
        <fullName evidence="7">Glycoside hydrolase family 5 protein</fullName>
    </submittedName>
</protein>
<evidence type="ECO:0000313" key="7">
    <source>
        <dbReference type="EMBL" id="KZS90046.1"/>
    </source>
</evidence>
<dbReference type="PANTHER" id="PTHR31297:SF42">
    <property type="entry name" value="GLYCOSIDE HYDROLASE FAMILY 5 DOMAIN-CONTAINING PROTEIN"/>
    <property type="match status" value="1"/>
</dbReference>
<keyword evidence="8" id="KW-1185">Reference proteome</keyword>
<dbReference type="GO" id="GO:0008422">
    <property type="term" value="F:beta-glucosidase activity"/>
    <property type="evidence" value="ECO:0007669"/>
    <property type="project" value="TreeGrafter"/>
</dbReference>
<sequence length="473" mass="52703">MTITLLIAALFSVLSFSRVSASFPDQKIYGVNIGSWLVFEPWMAEQEWKEMGGEQCDDCSLCIRSEWALTKAYPDTADTLFQNHWASWFTQDDVDQLVQAQINTVRIPLGFWIIEPLVDCSTEFYPKGGILHLVRTILPSTLKRGLQMLRDAGINVILDHHALPGVAAVNQMFAGNCTYQPQFYTSWNYDRALAWTAVMTTLAHLDPDFASVVSIQAANEPIMDANQTPGYGEFQTNFVQVVRSVELLLGITVAGEAHGDLSDVSTSHNINLNTTLSRVSQLSSLNAEVQSALQVALPVLQEMAADYGMGSIFTFSAPSRDPLVTNFMDVNWQYHNPSNPSSAVMGPQAYDNHLYYSFGGVADATESAYLTSICNLGRVAADAALGNSPLWFGEWALSTQFDATDDFLKKWADAQKLTYSQGAGWLFWNFKIENSDLEGDYPRQWSYFEGLKRGYLTQDPEAMHNPQVCEPYM</sequence>
<feature type="signal peptide" evidence="5">
    <location>
        <begin position="1"/>
        <end position="21"/>
    </location>
</feature>
<evidence type="ECO:0000256" key="2">
    <source>
        <dbReference type="ARBA" id="ARBA00022801"/>
    </source>
</evidence>
<name>A0A164QX05_9AGAM</name>
<dbReference type="Gene3D" id="3.20.20.80">
    <property type="entry name" value="Glycosidases"/>
    <property type="match status" value="2"/>
</dbReference>
<dbReference type="AlphaFoldDB" id="A0A164QX05"/>
<evidence type="ECO:0000256" key="1">
    <source>
        <dbReference type="ARBA" id="ARBA00005641"/>
    </source>
</evidence>
<keyword evidence="3 4" id="KW-0326">Glycosidase</keyword>
<comment type="similarity">
    <text evidence="1 4">Belongs to the glycosyl hydrolase 5 (cellulase A) family.</text>
</comment>
<dbReference type="EMBL" id="KV419424">
    <property type="protein sequence ID" value="KZS90046.1"/>
    <property type="molecule type" value="Genomic_DNA"/>
</dbReference>
<keyword evidence="2 4" id="KW-0378">Hydrolase</keyword>
<dbReference type="InterPro" id="IPR017853">
    <property type="entry name" value="GH"/>
</dbReference>
<evidence type="ECO:0000256" key="4">
    <source>
        <dbReference type="RuleBase" id="RU361153"/>
    </source>
</evidence>
<gene>
    <name evidence="7" type="ORF">SISNIDRAFT_525944</name>
</gene>
<dbReference type="InterPro" id="IPR001547">
    <property type="entry name" value="Glyco_hydro_5"/>
</dbReference>
<accession>A0A164QX05</accession>
<keyword evidence="5" id="KW-0732">Signal</keyword>
<evidence type="ECO:0000256" key="5">
    <source>
        <dbReference type="SAM" id="SignalP"/>
    </source>
</evidence>
<dbReference type="GO" id="GO:0005576">
    <property type="term" value="C:extracellular region"/>
    <property type="evidence" value="ECO:0007669"/>
    <property type="project" value="TreeGrafter"/>
</dbReference>
<reference evidence="7 8" key="1">
    <citation type="journal article" date="2016" name="Mol. Biol. Evol.">
        <title>Comparative Genomics of Early-Diverging Mushroom-Forming Fungi Provides Insights into the Origins of Lignocellulose Decay Capabilities.</title>
        <authorList>
            <person name="Nagy L.G."/>
            <person name="Riley R."/>
            <person name="Tritt A."/>
            <person name="Adam C."/>
            <person name="Daum C."/>
            <person name="Floudas D."/>
            <person name="Sun H."/>
            <person name="Yadav J.S."/>
            <person name="Pangilinan J."/>
            <person name="Larsson K.H."/>
            <person name="Matsuura K."/>
            <person name="Barry K."/>
            <person name="Labutti K."/>
            <person name="Kuo R."/>
            <person name="Ohm R.A."/>
            <person name="Bhattacharya S.S."/>
            <person name="Shirouzu T."/>
            <person name="Yoshinaga Y."/>
            <person name="Martin F.M."/>
            <person name="Grigoriev I.V."/>
            <person name="Hibbett D.S."/>
        </authorList>
    </citation>
    <scope>NUCLEOTIDE SEQUENCE [LARGE SCALE GENOMIC DNA]</scope>
    <source>
        <strain evidence="7 8">HHB9708</strain>
    </source>
</reference>
<dbReference type="Pfam" id="PF00150">
    <property type="entry name" value="Cellulase"/>
    <property type="match status" value="1"/>
</dbReference>
<evidence type="ECO:0000259" key="6">
    <source>
        <dbReference type="Pfam" id="PF00150"/>
    </source>
</evidence>
<dbReference type="InterPro" id="IPR050386">
    <property type="entry name" value="Glycosyl_hydrolase_5"/>
</dbReference>
<evidence type="ECO:0000256" key="3">
    <source>
        <dbReference type="ARBA" id="ARBA00023295"/>
    </source>
</evidence>